<dbReference type="PROSITE" id="PS01081">
    <property type="entry name" value="HTH_TETR_1"/>
    <property type="match status" value="1"/>
</dbReference>
<reference evidence="7 8" key="1">
    <citation type="submission" date="2019-03" db="EMBL/GenBank/DDBJ databases">
        <title>Genomic Encyclopedia of Type Strains, Phase IV (KMG-IV): sequencing the most valuable type-strain genomes for metagenomic binning, comparative biology and taxonomic classification.</title>
        <authorList>
            <person name="Goeker M."/>
        </authorList>
    </citation>
    <scope>NUCLEOTIDE SEQUENCE [LARGE SCALE GENOMIC DNA]</scope>
    <source>
        <strain evidence="7 8">DSM 17974</strain>
    </source>
</reference>
<dbReference type="InterPro" id="IPR041490">
    <property type="entry name" value="KstR2_TetR_C"/>
</dbReference>
<dbReference type="Gene3D" id="1.10.10.60">
    <property type="entry name" value="Homeodomain-like"/>
    <property type="match status" value="1"/>
</dbReference>
<dbReference type="RefSeq" id="WP_243835079.1">
    <property type="nucleotide sequence ID" value="NZ_SORF01000007.1"/>
</dbReference>
<dbReference type="AlphaFoldDB" id="A0A4R8LLW9"/>
<dbReference type="GO" id="GO:0000976">
    <property type="term" value="F:transcription cis-regulatory region binding"/>
    <property type="evidence" value="ECO:0007669"/>
    <property type="project" value="TreeGrafter"/>
</dbReference>
<evidence type="ECO:0000256" key="2">
    <source>
        <dbReference type="ARBA" id="ARBA00023015"/>
    </source>
</evidence>
<dbReference type="EMBL" id="SORF01000007">
    <property type="protein sequence ID" value="TDY46330.1"/>
    <property type="molecule type" value="Genomic_DNA"/>
</dbReference>
<protein>
    <submittedName>
        <fullName evidence="7">TetR family transcriptional regulator</fullName>
    </submittedName>
</protein>
<feature type="DNA-binding region" description="H-T-H motif" evidence="5">
    <location>
        <begin position="29"/>
        <end position="48"/>
    </location>
</feature>
<keyword evidence="8" id="KW-1185">Reference proteome</keyword>
<evidence type="ECO:0000313" key="7">
    <source>
        <dbReference type="EMBL" id="TDY46330.1"/>
    </source>
</evidence>
<dbReference type="InterPro" id="IPR023772">
    <property type="entry name" value="DNA-bd_HTH_TetR-type_CS"/>
</dbReference>
<keyword evidence="4" id="KW-0804">Transcription</keyword>
<gene>
    <name evidence="7" type="ORF">C7445_107111</name>
</gene>
<evidence type="ECO:0000313" key="8">
    <source>
        <dbReference type="Proteomes" id="UP000294581"/>
    </source>
</evidence>
<dbReference type="Proteomes" id="UP000294581">
    <property type="component" value="Unassembled WGS sequence"/>
</dbReference>
<organism evidence="7 8">
    <name type="scientific">Alicyclobacillus sacchari</name>
    <dbReference type="NCBI Taxonomy" id="392010"/>
    <lineage>
        <taxon>Bacteria</taxon>
        <taxon>Bacillati</taxon>
        <taxon>Bacillota</taxon>
        <taxon>Bacilli</taxon>
        <taxon>Bacillales</taxon>
        <taxon>Alicyclobacillaceae</taxon>
        <taxon>Alicyclobacillus</taxon>
    </lineage>
</organism>
<evidence type="ECO:0000256" key="1">
    <source>
        <dbReference type="ARBA" id="ARBA00022491"/>
    </source>
</evidence>
<dbReference type="InterPro" id="IPR036271">
    <property type="entry name" value="Tet_transcr_reg_TetR-rel_C_sf"/>
</dbReference>
<evidence type="ECO:0000259" key="6">
    <source>
        <dbReference type="PROSITE" id="PS50977"/>
    </source>
</evidence>
<keyword evidence="2" id="KW-0805">Transcription regulation</keyword>
<dbReference type="Pfam" id="PF00440">
    <property type="entry name" value="TetR_N"/>
    <property type="match status" value="1"/>
</dbReference>
<dbReference type="Pfam" id="PF17932">
    <property type="entry name" value="TetR_C_24"/>
    <property type="match status" value="1"/>
</dbReference>
<name>A0A4R8LLW9_9BACL</name>
<dbReference type="PRINTS" id="PR00455">
    <property type="entry name" value="HTHTETR"/>
</dbReference>
<dbReference type="InterPro" id="IPR050109">
    <property type="entry name" value="HTH-type_TetR-like_transc_reg"/>
</dbReference>
<evidence type="ECO:0000256" key="3">
    <source>
        <dbReference type="ARBA" id="ARBA00023125"/>
    </source>
</evidence>
<keyword evidence="1" id="KW-0678">Repressor</keyword>
<proteinExistence type="predicted"/>
<dbReference type="GO" id="GO:0003700">
    <property type="term" value="F:DNA-binding transcription factor activity"/>
    <property type="evidence" value="ECO:0007669"/>
    <property type="project" value="TreeGrafter"/>
</dbReference>
<dbReference type="PANTHER" id="PTHR30055">
    <property type="entry name" value="HTH-TYPE TRANSCRIPTIONAL REGULATOR RUTR"/>
    <property type="match status" value="1"/>
</dbReference>
<keyword evidence="3 5" id="KW-0238">DNA-binding</keyword>
<feature type="domain" description="HTH tetR-type" evidence="6">
    <location>
        <begin position="6"/>
        <end position="66"/>
    </location>
</feature>
<dbReference type="InterPro" id="IPR009057">
    <property type="entry name" value="Homeodomain-like_sf"/>
</dbReference>
<dbReference type="SUPFAM" id="SSF46689">
    <property type="entry name" value="Homeodomain-like"/>
    <property type="match status" value="1"/>
</dbReference>
<sequence>MNEEKPGMKTLIAEASLALFEQRGFTETSVQDICNELGVTKGTFYYYFDSKETLLMDIHEQYIVTLLEEQKGILEDDNLTYREKVRAVIYMLIRDIEKRGARGRVFFREMRHLNDGRKAKIVPLRNQFRLNIEQLVRAGVEAGAFRSEINPKLAAFALLGIANWSYQWFHPDGELSDREVADAFATILLEGIEPDPRDR</sequence>
<dbReference type="InterPro" id="IPR001647">
    <property type="entry name" value="HTH_TetR"/>
</dbReference>
<comment type="caution">
    <text evidence="7">The sequence shown here is derived from an EMBL/GenBank/DDBJ whole genome shotgun (WGS) entry which is preliminary data.</text>
</comment>
<dbReference type="PANTHER" id="PTHR30055:SF175">
    <property type="entry name" value="HTH-TYPE TRANSCRIPTIONAL REPRESSOR KSTR2"/>
    <property type="match status" value="1"/>
</dbReference>
<dbReference type="PROSITE" id="PS50977">
    <property type="entry name" value="HTH_TETR_2"/>
    <property type="match status" value="1"/>
</dbReference>
<dbReference type="SUPFAM" id="SSF48498">
    <property type="entry name" value="Tetracyclin repressor-like, C-terminal domain"/>
    <property type="match status" value="1"/>
</dbReference>
<accession>A0A4R8LLW9</accession>
<evidence type="ECO:0000256" key="4">
    <source>
        <dbReference type="ARBA" id="ARBA00023163"/>
    </source>
</evidence>
<dbReference type="Gene3D" id="1.10.357.10">
    <property type="entry name" value="Tetracycline Repressor, domain 2"/>
    <property type="match status" value="1"/>
</dbReference>
<evidence type="ECO:0000256" key="5">
    <source>
        <dbReference type="PROSITE-ProRule" id="PRU00335"/>
    </source>
</evidence>